<dbReference type="KEGG" id="drg:H9K76_14560"/>
<dbReference type="GO" id="GO:0003700">
    <property type="term" value="F:DNA-binding transcription factor activity"/>
    <property type="evidence" value="ECO:0007669"/>
    <property type="project" value="TreeGrafter"/>
</dbReference>
<accession>A0A7G9RJQ0</accession>
<evidence type="ECO:0000256" key="3">
    <source>
        <dbReference type="ARBA" id="ARBA00023163"/>
    </source>
</evidence>
<keyword evidence="1" id="KW-0805">Transcription regulation</keyword>
<evidence type="ECO:0000256" key="4">
    <source>
        <dbReference type="SAM" id="MobiDB-lite"/>
    </source>
</evidence>
<dbReference type="Pfam" id="PF13377">
    <property type="entry name" value="Peripla_BP_3"/>
    <property type="match status" value="1"/>
</dbReference>
<dbReference type="InterPro" id="IPR046335">
    <property type="entry name" value="LacI/GalR-like_sensor"/>
</dbReference>
<gene>
    <name evidence="6" type="ORF">H9K76_14560</name>
</gene>
<keyword evidence="7" id="KW-1185">Reference proteome</keyword>
<dbReference type="InterPro" id="IPR000843">
    <property type="entry name" value="HTH_LacI"/>
</dbReference>
<dbReference type="SMART" id="SM00354">
    <property type="entry name" value="HTH_LACI"/>
    <property type="match status" value="1"/>
</dbReference>
<dbReference type="EMBL" id="CP060714">
    <property type="protein sequence ID" value="QNN55825.1"/>
    <property type="molecule type" value="Genomic_DNA"/>
</dbReference>
<dbReference type="InterPro" id="IPR028082">
    <property type="entry name" value="Peripla_BP_I"/>
</dbReference>
<dbReference type="RefSeq" id="WP_187596098.1">
    <property type="nucleotide sequence ID" value="NZ_CP060714.1"/>
</dbReference>
<name>A0A7G9RJQ0_9BURK</name>
<keyword evidence="2 6" id="KW-0238">DNA-binding</keyword>
<dbReference type="PANTHER" id="PTHR30146:SF109">
    <property type="entry name" value="HTH-TYPE TRANSCRIPTIONAL REGULATOR GALS"/>
    <property type="match status" value="1"/>
</dbReference>
<dbReference type="PROSITE" id="PS50932">
    <property type="entry name" value="HTH_LACI_2"/>
    <property type="match status" value="1"/>
</dbReference>
<dbReference type="AlphaFoldDB" id="A0A7G9RJQ0"/>
<dbReference type="PANTHER" id="PTHR30146">
    <property type="entry name" value="LACI-RELATED TRANSCRIPTIONAL REPRESSOR"/>
    <property type="match status" value="1"/>
</dbReference>
<protein>
    <submittedName>
        <fullName evidence="6">LacI family DNA-binding transcriptional regulator</fullName>
    </submittedName>
</protein>
<dbReference type="Pfam" id="PF00356">
    <property type="entry name" value="LacI"/>
    <property type="match status" value="1"/>
</dbReference>
<dbReference type="Gene3D" id="1.10.260.40">
    <property type="entry name" value="lambda repressor-like DNA-binding domains"/>
    <property type="match status" value="1"/>
</dbReference>
<evidence type="ECO:0000256" key="1">
    <source>
        <dbReference type="ARBA" id="ARBA00023015"/>
    </source>
</evidence>
<keyword evidence="3" id="KW-0804">Transcription</keyword>
<dbReference type="InterPro" id="IPR010982">
    <property type="entry name" value="Lambda_DNA-bd_dom_sf"/>
</dbReference>
<dbReference type="SUPFAM" id="SSF53822">
    <property type="entry name" value="Periplasmic binding protein-like I"/>
    <property type="match status" value="1"/>
</dbReference>
<dbReference type="GO" id="GO:0000976">
    <property type="term" value="F:transcription cis-regulatory region binding"/>
    <property type="evidence" value="ECO:0007669"/>
    <property type="project" value="TreeGrafter"/>
</dbReference>
<dbReference type="SUPFAM" id="SSF47413">
    <property type="entry name" value="lambda repressor-like DNA-binding domains"/>
    <property type="match status" value="1"/>
</dbReference>
<proteinExistence type="predicted"/>
<evidence type="ECO:0000313" key="6">
    <source>
        <dbReference type="EMBL" id="QNN55825.1"/>
    </source>
</evidence>
<evidence type="ECO:0000313" key="7">
    <source>
        <dbReference type="Proteomes" id="UP000515811"/>
    </source>
</evidence>
<dbReference type="Gene3D" id="3.40.50.2300">
    <property type="match status" value="2"/>
</dbReference>
<reference evidence="6 7" key="1">
    <citation type="submission" date="2020-08" db="EMBL/GenBank/DDBJ databases">
        <title>Genome sequence of Diaphorobacter ruginosibacter DSM 27467T.</title>
        <authorList>
            <person name="Hyun D.-W."/>
            <person name="Bae J.-W."/>
        </authorList>
    </citation>
    <scope>NUCLEOTIDE SEQUENCE [LARGE SCALE GENOMIC DNA]</scope>
    <source>
        <strain evidence="6 7">DSM 27467</strain>
    </source>
</reference>
<evidence type="ECO:0000259" key="5">
    <source>
        <dbReference type="PROSITE" id="PS50932"/>
    </source>
</evidence>
<evidence type="ECO:0000256" key="2">
    <source>
        <dbReference type="ARBA" id="ARBA00023125"/>
    </source>
</evidence>
<feature type="region of interest" description="Disordered" evidence="4">
    <location>
        <begin position="341"/>
        <end position="363"/>
    </location>
</feature>
<dbReference type="CDD" id="cd01392">
    <property type="entry name" value="HTH_LacI"/>
    <property type="match status" value="1"/>
</dbReference>
<organism evidence="6 7">
    <name type="scientific">Diaphorobacter ruginosibacter</name>
    <dbReference type="NCBI Taxonomy" id="1715720"/>
    <lineage>
        <taxon>Bacteria</taxon>
        <taxon>Pseudomonadati</taxon>
        <taxon>Pseudomonadota</taxon>
        <taxon>Betaproteobacteria</taxon>
        <taxon>Burkholderiales</taxon>
        <taxon>Comamonadaceae</taxon>
        <taxon>Diaphorobacter</taxon>
    </lineage>
</organism>
<sequence length="363" mass="38302">MNDPHVPSLKTRPASLADVAAMAGVSTGTVSRTLSRPEMISEETRERVMRAVEQLGYVANGAARALAMRRSHTIGAVVLKFGSSNFSQVVEGLESEVARKGYTLLLSAPVPDGKTEFAALAAMLARGVDAIALLGFEGLEETRGILARYPVPYAHLWANPASGGHCIGLDEARNGQIALAHAADLGHTRIGLIWGQVEGPLRYRSRQRLQGVMAAAQERGVTIVHESCVHTEHGFEQGLQAAEKVLASGTGITAILCASDYLAVGAMRGLQQNGIRVPDDISVISFNDNDFSAYVNPPLTTVHLPIRQVGMKAGHYLLSRLGENMGPDGYALDVSLKARGSSAPATASPTPAAIAGAPRTKRG</sequence>
<feature type="domain" description="HTH lacI-type" evidence="5">
    <location>
        <begin position="14"/>
        <end position="68"/>
    </location>
</feature>
<dbReference type="Proteomes" id="UP000515811">
    <property type="component" value="Chromosome"/>
</dbReference>